<dbReference type="EMBL" id="MU863668">
    <property type="protein sequence ID" value="KAK4097765.1"/>
    <property type="molecule type" value="Genomic_DNA"/>
</dbReference>
<gene>
    <name evidence="1" type="ORF">N658DRAFT_500078</name>
</gene>
<keyword evidence="2" id="KW-1185">Reference proteome</keyword>
<comment type="caution">
    <text evidence="1">The sequence shown here is derived from an EMBL/GenBank/DDBJ whole genome shotgun (WGS) entry which is preliminary data.</text>
</comment>
<evidence type="ECO:0000313" key="1">
    <source>
        <dbReference type="EMBL" id="KAK4097765.1"/>
    </source>
</evidence>
<reference evidence="1" key="2">
    <citation type="submission" date="2023-05" db="EMBL/GenBank/DDBJ databases">
        <authorList>
            <consortium name="Lawrence Berkeley National Laboratory"/>
            <person name="Steindorff A."/>
            <person name="Hensen N."/>
            <person name="Bonometti L."/>
            <person name="Westerberg I."/>
            <person name="Brannstrom I.O."/>
            <person name="Guillou S."/>
            <person name="Cros-Aarteil S."/>
            <person name="Calhoun S."/>
            <person name="Haridas S."/>
            <person name="Kuo A."/>
            <person name="Mondo S."/>
            <person name="Pangilinan J."/>
            <person name="Riley R."/>
            <person name="Labutti K."/>
            <person name="Andreopoulos B."/>
            <person name="Lipzen A."/>
            <person name="Chen C."/>
            <person name="Yanf M."/>
            <person name="Daum C."/>
            <person name="Ng V."/>
            <person name="Clum A."/>
            <person name="Ohm R."/>
            <person name="Martin F."/>
            <person name="Silar P."/>
            <person name="Natvig D."/>
            <person name="Lalanne C."/>
            <person name="Gautier V."/>
            <person name="Ament-Velasquez S.L."/>
            <person name="Kruys A."/>
            <person name="Hutchinson M.I."/>
            <person name="Powell A.J."/>
            <person name="Barry K."/>
            <person name="Miller A.N."/>
            <person name="Grigoriev I.V."/>
            <person name="Debuchy R."/>
            <person name="Gladieux P."/>
            <person name="Thoren M.H."/>
            <person name="Johannesson H."/>
        </authorList>
    </citation>
    <scope>NUCLEOTIDE SEQUENCE</scope>
    <source>
        <strain evidence="1">CBS 757.83</strain>
    </source>
</reference>
<proteinExistence type="predicted"/>
<dbReference type="AlphaFoldDB" id="A0AAN6SXS4"/>
<dbReference type="Proteomes" id="UP001305647">
    <property type="component" value="Unassembled WGS sequence"/>
</dbReference>
<accession>A0AAN6SXS4</accession>
<organism evidence="1 2">
    <name type="scientific">Parathielavia hyrcaniae</name>
    <dbReference type="NCBI Taxonomy" id="113614"/>
    <lineage>
        <taxon>Eukaryota</taxon>
        <taxon>Fungi</taxon>
        <taxon>Dikarya</taxon>
        <taxon>Ascomycota</taxon>
        <taxon>Pezizomycotina</taxon>
        <taxon>Sordariomycetes</taxon>
        <taxon>Sordariomycetidae</taxon>
        <taxon>Sordariales</taxon>
        <taxon>Chaetomiaceae</taxon>
        <taxon>Parathielavia</taxon>
    </lineage>
</organism>
<sequence length="185" mass="20329">MTGISRPRSSCLTDKMALGSLPSTLETWGHWPHPQRIGTEFDITDAGMVHYDCRTAATVPISRPELAQHYLPGPFSPGSMPALLSPQGYASVSCSGSKTYSSQPMLDAPFKSHECLEYQPRVLPVVEVQQRMDGLSSVKRSCSPSLQSEEVSQPKVSVLRVGIYHVPEPVLVVLVSFRHCRHSLL</sequence>
<reference evidence="1" key="1">
    <citation type="journal article" date="2023" name="Mol. Phylogenet. Evol.">
        <title>Genome-scale phylogeny and comparative genomics of the fungal order Sordariales.</title>
        <authorList>
            <person name="Hensen N."/>
            <person name="Bonometti L."/>
            <person name="Westerberg I."/>
            <person name="Brannstrom I.O."/>
            <person name="Guillou S."/>
            <person name="Cros-Aarteil S."/>
            <person name="Calhoun S."/>
            <person name="Haridas S."/>
            <person name="Kuo A."/>
            <person name="Mondo S."/>
            <person name="Pangilinan J."/>
            <person name="Riley R."/>
            <person name="LaButti K."/>
            <person name="Andreopoulos B."/>
            <person name="Lipzen A."/>
            <person name="Chen C."/>
            <person name="Yan M."/>
            <person name="Daum C."/>
            <person name="Ng V."/>
            <person name="Clum A."/>
            <person name="Steindorff A."/>
            <person name="Ohm R.A."/>
            <person name="Martin F."/>
            <person name="Silar P."/>
            <person name="Natvig D.O."/>
            <person name="Lalanne C."/>
            <person name="Gautier V."/>
            <person name="Ament-Velasquez S.L."/>
            <person name="Kruys A."/>
            <person name="Hutchinson M.I."/>
            <person name="Powell A.J."/>
            <person name="Barry K."/>
            <person name="Miller A.N."/>
            <person name="Grigoriev I.V."/>
            <person name="Debuchy R."/>
            <person name="Gladieux P."/>
            <person name="Hiltunen Thoren M."/>
            <person name="Johannesson H."/>
        </authorList>
    </citation>
    <scope>NUCLEOTIDE SEQUENCE</scope>
    <source>
        <strain evidence="1">CBS 757.83</strain>
    </source>
</reference>
<evidence type="ECO:0000313" key="2">
    <source>
        <dbReference type="Proteomes" id="UP001305647"/>
    </source>
</evidence>
<protein>
    <submittedName>
        <fullName evidence="1">Uncharacterized protein</fullName>
    </submittedName>
</protein>
<name>A0AAN6SXS4_9PEZI</name>